<evidence type="ECO:0000256" key="8">
    <source>
        <dbReference type="ARBA" id="ARBA00023136"/>
    </source>
</evidence>
<dbReference type="InterPro" id="IPR011701">
    <property type="entry name" value="MFS"/>
</dbReference>
<dbReference type="PRINTS" id="PR01035">
    <property type="entry name" value="TCRTETA"/>
</dbReference>
<feature type="transmembrane region" description="Helical" evidence="9">
    <location>
        <begin position="168"/>
        <end position="190"/>
    </location>
</feature>
<evidence type="ECO:0000256" key="6">
    <source>
        <dbReference type="ARBA" id="ARBA00022692"/>
    </source>
</evidence>
<feature type="domain" description="Major facilitator superfamily (MFS) profile" evidence="10">
    <location>
        <begin position="14"/>
        <end position="402"/>
    </location>
</feature>
<evidence type="ECO:0000256" key="1">
    <source>
        <dbReference type="ARBA" id="ARBA00004651"/>
    </source>
</evidence>
<comment type="similarity">
    <text evidence="3">Belongs to the major facilitator superfamily. TCR/Tet family.</text>
</comment>
<evidence type="ECO:0000256" key="5">
    <source>
        <dbReference type="ARBA" id="ARBA00022475"/>
    </source>
</evidence>
<dbReference type="Pfam" id="PF07690">
    <property type="entry name" value="MFS_1"/>
    <property type="match status" value="1"/>
</dbReference>
<dbReference type="PANTHER" id="PTHR23502:SF132">
    <property type="entry name" value="POLYAMINE TRANSPORTER 2-RELATED"/>
    <property type="match status" value="1"/>
</dbReference>
<feature type="transmembrane region" description="Helical" evidence="9">
    <location>
        <begin position="12"/>
        <end position="31"/>
    </location>
</feature>
<dbReference type="InterPro" id="IPR005829">
    <property type="entry name" value="Sugar_transporter_CS"/>
</dbReference>
<dbReference type="InterPro" id="IPR020846">
    <property type="entry name" value="MFS_dom"/>
</dbReference>
<keyword evidence="12" id="KW-1185">Reference proteome</keyword>
<evidence type="ECO:0000313" key="11">
    <source>
        <dbReference type="EMBL" id="MFD2216117.1"/>
    </source>
</evidence>
<dbReference type="CDD" id="cd17320">
    <property type="entry name" value="MFS_MdfA_MDR_like"/>
    <property type="match status" value="1"/>
</dbReference>
<keyword evidence="4 9" id="KW-0813">Transport</keyword>
<feature type="transmembrane region" description="Helical" evidence="9">
    <location>
        <begin position="349"/>
        <end position="369"/>
    </location>
</feature>
<dbReference type="RefSeq" id="WP_379053091.1">
    <property type="nucleotide sequence ID" value="NZ_JBHUIK010000006.1"/>
</dbReference>
<dbReference type="Proteomes" id="UP001597318">
    <property type="component" value="Unassembled WGS sequence"/>
</dbReference>
<dbReference type="InterPro" id="IPR004812">
    <property type="entry name" value="Efflux_drug-R_Bcr/CmlA"/>
</dbReference>
<feature type="transmembrane region" description="Helical" evidence="9">
    <location>
        <begin position="313"/>
        <end position="337"/>
    </location>
</feature>
<protein>
    <recommendedName>
        <fullName evidence="9">Bcr/CflA family efflux transporter</fullName>
    </recommendedName>
</protein>
<comment type="similarity">
    <text evidence="2 9">Belongs to the major facilitator superfamily. Bcr/CmlA family.</text>
</comment>
<evidence type="ECO:0000256" key="7">
    <source>
        <dbReference type="ARBA" id="ARBA00022989"/>
    </source>
</evidence>
<comment type="subcellular location">
    <subcellularLocation>
        <location evidence="1 9">Cell membrane</location>
        <topology evidence="1 9">Multi-pass membrane protein</topology>
    </subcellularLocation>
</comment>
<feature type="transmembrane region" description="Helical" evidence="9">
    <location>
        <begin position="51"/>
        <end position="70"/>
    </location>
</feature>
<dbReference type="PROSITE" id="PS00216">
    <property type="entry name" value="SUGAR_TRANSPORT_1"/>
    <property type="match status" value="1"/>
</dbReference>
<reference evidence="12" key="1">
    <citation type="journal article" date="2019" name="Int. J. Syst. Evol. Microbiol.">
        <title>The Global Catalogue of Microorganisms (GCM) 10K type strain sequencing project: providing services to taxonomists for standard genome sequencing and annotation.</title>
        <authorList>
            <consortium name="The Broad Institute Genomics Platform"/>
            <consortium name="The Broad Institute Genome Sequencing Center for Infectious Disease"/>
            <person name="Wu L."/>
            <person name="Ma J."/>
        </authorList>
    </citation>
    <scope>NUCLEOTIDE SEQUENCE [LARGE SCALE GENOMIC DNA]</scope>
    <source>
        <strain evidence="12">CGMCC 1.15474</strain>
    </source>
</reference>
<feature type="transmembrane region" description="Helical" evidence="9">
    <location>
        <begin position="255"/>
        <end position="274"/>
    </location>
</feature>
<evidence type="ECO:0000256" key="4">
    <source>
        <dbReference type="ARBA" id="ARBA00022448"/>
    </source>
</evidence>
<feature type="transmembrane region" description="Helical" evidence="9">
    <location>
        <begin position="220"/>
        <end position="249"/>
    </location>
</feature>
<dbReference type="NCBIfam" id="TIGR00710">
    <property type="entry name" value="efflux_Bcr_CflA"/>
    <property type="match status" value="1"/>
</dbReference>
<keyword evidence="5 9" id="KW-1003">Cell membrane</keyword>
<organism evidence="11 12">
    <name type="scientific">Metabacillus endolithicus</name>
    <dbReference type="NCBI Taxonomy" id="1535204"/>
    <lineage>
        <taxon>Bacteria</taxon>
        <taxon>Bacillati</taxon>
        <taxon>Bacillota</taxon>
        <taxon>Bacilli</taxon>
        <taxon>Bacillales</taxon>
        <taxon>Bacillaceae</taxon>
        <taxon>Metabacillus</taxon>
    </lineage>
</organism>
<dbReference type="InterPro" id="IPR036259">
    <property type="entry name" value="MFS_trans_sf"/>
</dbReference>
<dbReference type="EMBL" id="JBHUIK010000006">
    <property type="protein sequence ID" value="MFD2216117.1"/>
    <property type="molecule type" value="Genomic_DNA"/>
</dbReference>
<dbReference type="SUPFAM" id="SSF103473">
    <property type="entry name" value="MFS general substrate transporter"/>
    <property type="match status" value="1"/>
</dbReference>
<dbReference type="InterPro" id="IPR001958">
    <property type="entry name" value="Tet-R_TetA/multi-R_MdtG-like"/>
</dbReference>
<proteinExistence type="inferred from homology"/>
<sequence length="402" mass="43216">MELEQQKVQQQNKAFIVFILGTLAAFAPLSIDMYLPAFPILTNEFHTSASMIQLSLTFFLLGASLGQLFTGPLSDVFGRRKPLLIGLSIYAVTSLLCVFTDSIELFILLRLIQGLAGSAGMVISRAIVRDLYSGKEMTKFFSLLALVNGMAPILAPIIGAQLLKFFPWQAVFITLTIIGAVIFAFVLWGLKETLPVEERSQGGFLQTLNTFRQLLTNLHFMGYVLSFGFVAAAMFAYISGSSFVIQYVYGASADTFSIVFAINGIGIVIASQVTGKLSESIEEKTLLLAGVFMSFTGGLSLLLLILLRVELMFILPSLFLTVSSVGVVNTTSFSLALQNNRNIAGSASALLGVMSLLVGAIVAPLVGVAGEDTAVPMGIVICISSFGAVLSYFFLVRSRKLA</sequence>
<feature type="transmembrane region" description="Helical" evidence="9">
    <location>
        <begin position="375"/>
        <end position="396"/>
    </location>
</feature>
<keyword evidence="7 9" id="KW-1133">Transmembrane helix</keyword>
<feature type="transmembrane region" description="Helical" evidence="9">
    <location>
        <begin position="82"/>
        <end position="101"/>
    </location>
</feature>
<evidence type="ECO:0000256" key="9">
    <source>
        <dbReference type="RuleBase" id="RU365088"/>
    </source>
</evidence>
<dbReference type="PROSITE" id="PS50850">
    <property type="entry name" value="MFS"/>
    <property type="match status" value="1"/>
</dbReference>
<dbReference type="PANTHER" id="PTHR23502">
    <property type="entry name" value="MAJOR FACILITATOR SUPERFAMILY"/>
    <property type="match status" value="1"/>
</dbReference>
<evidence type="ECO:0000313" key="12">
    <source>
        <dbReference type="Proteomes" id="UP001597318"/>
    </source>
</evidence>
<feature type="transmembrane region" description="Helical" evidence="9">
    <location>
        <begin position="286"/>
        <end position="307"/>
    </location>
</feature>
<evidence type="ECO:0000256" key="3">
    <source>
        <dbReference type="ARBA" id="ARBA00007520"/>
    </source>
</evidence>
<evidence type="ECO:0000259" key="10">
    <source>
        <dbReference type="PROSITE" id="PS50850"/>
    </source>
</evidence>
<gene>
    <name evidence="11" type="ORF">ACFSKK_20815</name>
</gene>
<keyword evidence="8 9" id="KW-0472">Membrane</keyword>
<evidence type="ECO:0000256" key="2">
    <source>
        <dbReference type="ARBA" id="ARBA00006236"/>
    </source>
</evidence>
<feature type="transmembrane region" description="Helical" evidence="9">
    <location>
        <begin position="140"/>
        <end position="162"/>
    </location>
</feature>
<dbReference type="Gene3D" id="1.20.1720.10">
    <property type="entry name" value="Multidrug resistance protein D"/>
    <property type="match status" value="1"/>
</dbReference>
<accession>A0ABW5C1R5</accession>
<comment type="caution">
    <text evidence="11">The sequence shown here is derived from an EMBL/GenBank/DDBJ whole genome shotgun (WGS) entry which is preliminary data.</text>
</comment>
<keyword evidence="6 9" id="KW-0812">Transmembrane</keyword>
<name>A0ABW5C1R5_9BACI</name>
<feature type="transmembrane region" description="Helical" evidence="9">
    <location>
        <begin position="107"/>
        <end position="128"/>
    </location>
</feature>